<feature type="domain" description="Cytochrome b561 bacterial/Ni-hydrogenase" evidence="14">
    <location>
        <begin position="7"/>
        <end position="172"/>
    </location>
</feature>
<evidence type="ECO:0000256" key="9">
    <source>
        <dbReference type="ARBA" id="ARBA00022989"/>
    </source>
</evidence>
<evidence type="ECO:0000256" key="11">
    <source>
        <dbReference type="ARBA" id="ARBA00023136"/>
    </source>
</evidence>
<gene>
    <name evidence="15" type="primary">yceJ_1</name>
    <name evidence="15" type="ORF">PS710_00470</name>
</gene>
<dbReference type="GO" id="GO:0022904">
    <property type="term" value="P:respiratory electron transport chain"/>
    <property type="evidence" value="ECO:0007669"/>
    <property type="project" value="InterPro"/>
</dbReference>
<name>A0A5E7A8E0_PSEFL</name>
<keyword evidence="10" id="KW-0408">Iron</keyword>
<evidence type="ECO:0000256" key="5">
    <source>
        <dbReference type="ARBA" id="ARBA00022617"/>
    </source>
</evidence>
<dbReference type="InterPro" id="IPR052168">
    <property type="entry name" value="Cytochrome_b561_oxidase"/>
</dbReference>
<feature type="transmembrane region" description="Helical" evidence="13">
    <location>
        <begin position="48"/>
        <end position="69"/>
    </location>
</feature>
<feature type="transmembrane region" description="Helical" evidence="13">
    <location>
        <begin position="142"/>
        <end position="163"/>
    </location>
</feature>
<dbReference type="SUPFAM" id="SSF81342">
    <property type="entry name" value="Transmembrane di-heme cytochromes"/>
    <property type="match status" value="1"/>
</dbReference>
<reference evidence="15 16" key="1">
    <citation type="submission" date="2019-09" db="EMBL/GenBank/DDBJ databases">
        <authorList>
            <person name="Chandra G."/>
            <person name="Truman W A."/>
        </authorList>
    </citation>
    <scope>NUCLEOTIDE SEQUENCE [LARGE SCALE GENOMIC DNA]</scope>
    <source>
        <strain evidence="15">PS710</strain>
    </source>
</reference>
<dbReference type="Pfam" id="PF01292">
    <property type="entry name" value="Ni_hydr_CYTB"/>
    <property type="match status" value="1"/>
</dbReference>
<evidence type="ECO:0000256" key="7">
    <source>
        <dbReference type="ARBA" id="ARBA00022723"/>
    </source>
</evidence>
<dbReference type="AlphaFoldDB" id="A0A5E7A8E0"/>
<dbReference type="EMBL" id="CABVHW010000001">
    <property type="protein sequence ID" value="VVN71683.1"/>
    <property type="molecule type" value="Genomic_DNA"/>
</dbReference>
<evidence type="ECO:0000313" key="15">
    <source>
        <dbReference type="EMBL" id="VVN71683.1"/>
    </source>
</evidence>
<keyword evidence="7" id="KW-0479">Metal-binding</keyword>
<keyword evidence="8" id="KW-0249">Electron transport</keyword>
<feature type="transmembrane region" description="Helical" evidence="13">
    <location>
        <begin position="12"/>
        <end position="28"/>
    </location>
</feature>
<evidence type="ECO:0000256" key="10">
    <source>
        <dbReference type="ARBA" id="ARBA00023004"/>
    </source>
</evidence>
<comment type="similarity">
    <text evidence="12">Belongs to the cytochrome b561 family.</text>
</comment>
<evidence type="ECO:0000259" key="14">
    <source>
        <dbReference type="Pfam" id="PF01292"/>
    </source>
</evidence>
<keyword evidence="6 13" id="KW-0812">Transmembrane</keyword>
<dbReference type="InterPro" id="IPR011577">
    <property type="entry name" value="Cyt_b561_bac/Ni-Hgenase"/>
</dbReference>
<dbReference type="GO" id="GO:0005886">
    <property type="term" value="C:plasma membrane"/>
    <property type="evidence" value="ECO:0007669"/>
    <property type="project" value="UniProtKB-SubCell"/>
</dbReference>
<feature type="transmembrane region" description="Helical" evidence="13">
    <location>
        <begin position="90"/>
        <end position="109"/>
    </location>
</feature>
<evidence type="ECO:0000256" key="13">
    <source>
        <dbReference type="SAM" id="Phobius"/>
    </source>
</evidence>
<keyword evidence="5" id="KW-0349">Heme</keyword>
<evidence type="ECO:0000256" key="1">
    <source>
        <dbReference type="ARBA" id="ARBA00001970"/>
    </source>
</evidence>
<comment type="cofactor">
    <cofactor evidence="1">
        <name>heme b</name>
        <dbReference type="ChEBI" id="CHEBI:60344"/>
    </cofactor>
</comment>
<evidence type="ECO:0000256" key="12">
    <source>
        <dbReference type="ARBA" id="ARBA00037975"/>
    </source>
</evidence>
<sequence>MKDSAHRYGGITRLLHWVMALLIGLQFLKLGDRINDGEHWIGQTIVPWHISFGGLLLVLIVLRLVWAVGQRQQRPQHVGPTALLVKGGHALLYASMLLIPITGILLMLGKGYGLKVFGLQLVAKTGVEIGWMASLGELHSPLAWLLVILVVGHIGAALFHHFVQKDDTLKRMGG</sequence>
<dbReference type="Proteomes" id="UP000381093">
    <property type="component" value="Unassembled WGS sequence"/>
</dbReference>
<dbReference type="GO" id="GO:0020037">
    <property type="term" value="F:heme binding"/>
    <property type="evidence" value="ECO:0007669"/>
    <property type="project" value="TreeGrafter"/>
</dbReference>
<evidence type="ECO:0000256" key="3">
    <source>
        <dbReference type="ARBA" id="ARBA00022448"/>
    </source>
</evidence>
<accession>A0A5E7A8E0</accession>
<comment type="subcellular location">
    <subcellularLocation>
        <location evidence="2">Cell membrane</location>
        <topology evidence="2">Multi-pass membrane protein</topology>
    </subcellularLocation>
</comment>
<dbReference type="RefSeq" id="WP_150762999.1">
    <property type="nucleotide sequence ID" value="NZ_CABVHW010000001.1"/>
</dbReference>
<dbReference type="GO" id="GO:0046872">
    <property type="term" value="F:metal ion binding"/>
    <property type="evidence" value="ECO:0007669"/>
    <property type="project" value="UniProtKB-KW"/>
</dbReference>
<keyword evidence="11 13" id="KW-0472">Membrane</keyword>
<evidence type="ECO:0000313" key="16">
    <source>
        <dbReference type="Proteomes" id="UP000381093"/>
    </source>
</evidence>
<keyword evidence="4" id="KW-1003">Cell membrane</keyword>
<dbReference type="PANTHER" id="PTHR30529:SF1">
    <property type="entry name" value="CYTOCHROME B561 HOMOLOG 2"/>
    <property type="match status" value="1"/>
</dbReference>
<proteinExistence type="inferred from homology"/>
<dbReference type="Gene3D" id="1.20.950.20">
    <property type="entry name" value="Transmembrane di-heme cytochromes, Chain C"/>
    <property type="match status" value="1"/>
</dbReference>
<evidence type="ECO:0000256" key="8">
    <source>
        <dbReference type="ARBA" id="ARBA00022982"/>
    </source>
</evidence>
<organism evidence="15 16">
    <name type="scientific">Pseudomonas fluorescens</name>
    <dbReference type="NCBI Taxonomy" id="294"/>
    <lineage>
        <taxon>Bacteria</taxon>
        <taxon>Pseudomonadati</taxon>
        <taxon>Pseudomonadota</taxon>
        <taxon>Gammaproteobacteria</taxon>
        <taxon>Pseudomonadales</taxon>
        <taxon>Pseudomonadaceae</taxon>
        <taxon>Pseudomonas</taxon>
    </lineage>
</organism>
<evidence type="ECO:0000256" key="4">
    <source>
        <dbReference type="ARBA" id="ARBA00022475"/>
    </source>
</evidence>
<dbReference type="PANTHER" id="PTHR30529">
    <property type="entry name" value="CYTOCHROME B561"/>
    <property type="match status" value="1"/>
</dbReference>
<keyword evidence="3" id="KW-0813">Transport</keyword>
<keyword evidence="9 13" id="KW-1133">Transmembrane helix</keyword>
<dbReference type="InterPro" id="IPR016174">
    <property type="entry name" value="Di-haem_cyt_TM"/>
</dbReference>
<evidence type="ECO:0000256" key="2">
    <source>
        <dbReference type="ARBA" id="ARBA00004651"/>
    </source>
</evidence>
<protein>
    <submittedName>
        <fullName evidence="15">Cytochrome b561</fullName>
    </submittedName>
</protein>
<dbReference type="GO" id="GO:0009055">
    <property type="term" value="F:electron transfer activity"/>
    <property type="evidence" value="ECO:0007669"/>
    <property type="project" value="InterPro"/>
</dbReference>
<evidence type="ECO:0000256" key="6">
    <source>
        <dbReference type="ARBA" id="ARBA00022692"/>
    </source>
</evidence>